<dbReference type="SUPFAM" id="SSF49363">
    <property type="entry name" value="Purple acid phosphatase, N-terminal domain"/>
    <property type="match status" value="1"/>
</dbReference>
<dbReference type="EMBL" id="CAICTM010000352">
    <property type="protein sequence ID" value="CAB9508594.1"/>
    <property type="molecule type" value="Genomic_DNA"/>
</dbReference>
<evidence type="ECO:0000256" key="1">
    <source>
        <dbReference type="ARBA" id="ARBA00004613"/>
    </source>
</evidence>
<protein>
    <recommendedName>
        <fullName evidence="6">Purple acid phosphatase</fullName>
        <ecNumber evidence="6">3.1.3.2</ecNumber>
    </recommendedName>
</protein>
<keyword evidence="8" id="KW-1133">Transmembrane helix</keyword>
<keyword evidence="13" id="KW-1185">Reference proteome</keyword>
<dbReference type="SUPFAM" id="SSF56300">
    <property type="entry name" value="Metallo-dependent phosphatases"/>
    <property type="match status" value="1"/>
</dbReference>
<keyword evidence="3" id="KW-0964">Secreted</keyword>
<dbReference type="Pfam" id="PF16656">
    <property type="entry name" value="Pur_ac_phosph_N"/>
    <property type="match status" value="1"/>
</dbReference>
<evidence type="ECO:0000259" key="10">
    <source>
        <dbReference type="Pfam" id="PF14008"/>
    </source>
</evidence>
<feature type="domain" description="Calcineurin-like phosphoesterase" evidence="9">
    <location>
        <begin position="409"/>
        <end position="597"/>
    </location>
</feature>
<dbReference type="InterPro" id="IPR004843">
    <property type="entry name" value="Calcineurin-like_PHP"/>
</dbReference>
<dbReference type="PANTHER" id="PTHR45778">
    <property type="entry name" value="PURPLE ACID PHOSPHATASE-RELATED"/>
    <property type="match status" value="1"/>
</dbReference>
<sequence length="686" mass="76209">MMGRRNYEALVDREDQQLQKQLLRKSWWIMAVVAMAGGVAIFCSSSHSPNSHQHQHTIPTLLSVVHHETGDYLVALNNPVYERLKKAKFHDTLLVANNAKEIPSLHVNRYQIGVRDPLTLHWTLGQNIQGEPFLDEDKDLITLHCGDKTMDLRAMDPSTDFLDAATIAQARSTSCRHSGEAHPQKWHIPSFPILRHEICQFALYKALPDTTDGQPQYALLDRTDPIEIESSRTLPTGIHLALGSTPNEMVVQFTSGDVHPHFPRNQEGTPVARYSKQGSKDDAQKATGTSHTYSAKDMCEAPANITEAGKFQSPGMIHVIRLVDLEPNTAYEYKVGLSHGQGITWSDSYSFLSPPLVTGDAAPHSYLVYGDQGCPATGWGDGGKWVAAMTAREVLNPKDKNQPIRSVHHFGDLSYAVGAAHIWDAWLNMISPFTTKVPLMVAVGNHEYDHLSGGGNGKDPSGVKNEDGYRPTWGNFVNDSGGECGVPTSNYFTMPNSTKSNGVFWYSYDFANVHTTVISSEHDLAPGSVQYQWLEADLRSVNRTLTPWLIVESHRPLYESQINWENNDVGIVLRLELDDLLVDYKVDVVLTGHYHAYLRTCDGLHNAKCHNGGPIHLTIGSAGAAFLDTDLYSNSWTDKFIKNEFGYGRITVANATALHFEFVKAGDSDDKTAGEVHDEVWIVRER</sequence>
<dbReference type="Pfam" id="PF00149">
    <property type="entry name" value="Metallophos"/>
    <property type="match status" value="1"/>
</dbReference>
<comment type="similarity">
    <text evidence="6">Belongs to the metallophosphoesterase superfamily. Purple acid phosphatase family.</text>
</comment>
<dbReference type="GO" id="GO:0046872">
    <property type="term" value="F:metal ion binding"/>
    <property type="evidence" value="ECO:0007669"/>
    <property type="project" value="InterPro"/>
</dbReference>
<evidence type="ECO:0000256" key="3">
    <source>
        <dbReference type="ARBA" id="ARBA00022525"/>
    </source>
</evidence>
<dbReference type="AlphaFoldDB" id="A0A9N8DYY3"/>
<dbReference type="Gene3D" id="3.60.21.10">
    <property type="match status" value="1"/>
</dbReference>
<dbReference type="Pfam" id="PF14008">
    <property type="entry name" value="Metallophos_C"/>
    <property type="match status" value="1"/>
</dbReference>
<evidence type="ECO:0000313" key="13">
    <source>
        <dbReference type="Proteomes" id="UP001153069"/>
    </source>
</evidence>
<comment type="subcellular location">
    <subcellularLocation>
        <location evidence="1">Secreted</location>
    </subcellularLocation>
</comment>
<dbReference type="GO" id="GO:0005576">
    <property type="term" value="C:extracellular region"/>
    <property type="evidence" value="ECO:0007669"/>
    <property type="project" value="UniProtKB-SubCell"/>
</dbReference>
<evidence type="ECO:0000256" key="4">
    <source>
        <dbReference type="ARBA" id="ARBA00022729"/>
    </source>
</evidence>
<keyword evidence="8" id="KW-0812">Transmembrane</keyword>
<evidence type="ECO:0000259" key="9">
    <source>
        <dbReference type="Pfam" id="PF00149"/>
    </source>
</evidence>
<keyword evidence="4" id="KW-0732">Signal</keyword>
<dbReference type="CDD" id="cd00839">
    <property type="entry name" value="MPP_PAPs"/>
    <property type="match status" value="1"/>
</dbReference>
<keyword evidence="5" id="KW-0325">Glycoprotein</keyword>
<dbReference type="InterPro" id="IPR025733">
    <property type="entry name" value="PAPs_C"/>
</dbReference>
<dbReference type="EC" id="3.1.3.2" evidence="6"/>
<dbReference type="OrthoDB" id="45007at2759"/>
<comment type="caution">
    <text evidence="12">The sequence shown here is derived from an EMBL/GenBank/DDBJ whole genome shotgun (WGS) entry which is preliminary data.</text>
</comment>
<name>A0A9N8DYY3_9STRA</name>
<comment type="catalytic activity">
    <reaction evidence="6">
        <text>a phosphate monoester + H2O = an alcohol + phosphate</text>
        <dbReference type="Rhea" id="RHEA:15017"/>
        <dbReference type="ChEBI" id="CHEBI:15377"/>
        <dbReference type="ChEBI" id="CHEBI:30879"/>
        <dbReference type="ChEBI" id="CHEBI:43474"/>
        <dbReference type="ChEBI" id="CHEBI:67140"/>
        <dbReference type="EC" id="3.1.3.2"/>
    </reaction>
</comment>
<gene>
    <name evidence="12" type="ORF">SEMRO_353_G124490.1</name>
</gene>
<dbReference type="GO" id="GO:0003993">
    <property type="term" value="F:acid phosphatase activity"/>
    <property type="evidence" value="ECO:0007669"/>
    <property type="project" value="UniProtKB-EC"/>
</dbReference>
<dbReference type="InterPro" id="IPR029052">
    <property type="entry name" value="Metallo-depent_PP-like"/>
</dbReference>
<reference evidence="12" key="1">
    <citation type="submission" date="2020-06" db="EMBL/GenBank/DDBJ databases">
        <authorList>
            <consortium name="Plant Systems Biology data submission"/>
        </authorList>
    </citation>
    <scope>NUCLEOTIDE SEQUENCE</scope>
    <source>
        <strain evidence="12">D6</strain>
    </source>
</reference>
<dbReference type="Proteomes" id="UP001153069">
    <property type="component" value="Unassembled WGS sequence"/>
</dbReference>
<dbReference type="InterPro" id="IPR015914">
    <property type="entry name" value="PAPs_N"/>
</dbReference>
<keyword evidence="6" id="KW-0378">Hydrolase</keyword>
<dbReference type="PANTHER" id="PTHR45778:SF7">
    <property type="entry name" value="PURPLE ACID PHOSPHATASE"/>
    <property type="match status" value="1"/>
</dbReference>
<feature type="domain" description="Purple acid phosphatase C-terminal" evidence="10">
    <location>
        <begin position="613"/>
        <end position="678"/>
    </location>
</feature>
<evidence type="ECO:0000256" key="5">
    <source>
        <dbReference type="ARBA" id="ARBA00023180"/>
    </source>
</evidence>
<feature type="domain" description="Purple acid phosphatase N-terminal" evidence="11">
    <location>
        <begin position="235"/>
        <end position="351"/>
    </location>
</feature>
<evidence type="ECO:0000256" key="2">
    <source>
        <dbReference type="ARBA" id="ARBA00011738"/>
    </source>
</evidence>
<organism evidence="12 13">
    <name type="scientific">Seminavis robusta</name>
    <dbReference type="NCBI Taxonomy" id="568900"/>
    <lineage>
        <taxon>Eukaryota</taxon>
        <taxon>Sar</taxon>
        <taxon>Stramenopiles</taxon>
        <taxon>Ochrophyta</taxon>
        <taxon>Bacillariophyta</taxon>
        <taxon>Bacillariophyceae</taxon>
        <taxon>Bacillariophycidae</taxon>
        <taxon>Naviculales</taxon>
        <taxon>Naviculaceae</taxon>
        <taxon>Seminavis</taxon>
    </lineage>
</organism>
<evidence type="ECO:0000313" key="12">
    <source>
        <dbReference type="EMBL" id="CAB9508594.1"/>
    </source>
</evidence>
<accession>A0A9N8DYY3</accession>
<dbReference type="Gene3D" id="2.60.40.380">
    <property type="entry name" value="Purple acid phosphatase-like, N-terminal"/>
    <property type="match status" value="1"/>
</dbReference>
<dbReference type="InterPro" id="IPR008963">
    <property type="entry name" value="Purple_acid_Pase-like_N"/>
</dbReference>
<feature type="transmembrane region" description="Helical" evidence="8">
    <location>
        <begin position="27"/>
        <end position="47"/>
    </location>
</feature>
<dbReference type="InterPro" id="IPR041792">
    <property type="entry name" value="MPP_PAP"/>
</dbReference>
<evidence type="ECO:0000256" key="6">
    <source>
        <dbReference type="RuleBase" id="RU361203"/>
    </source>
</evidence>
<evidence type="ECO:0000256" key="7">
    <source>
        <dbReference type="SAM" id="MobiDB-lite"/>
    </source>
</evidence>
<evidence type="ECO:0000256" key="8">
    <source>
        <dbReference type="SAM" id="Phobius"/>
    </source>
</evidence>
<keyword evidence="8" id="KW-0472">Membrane</keyword>
<evidence type="ECO:0000259" key="11">
    <source>
        <dbReference type="Pfam" id="PF16656"/>
    </source>
</evidence>
<proteinExistence type="inferred from homology"/>
<feature type="region of interest" description="Disordered" evidence="7">
    <location>
        <begin position="261"/>
        <end position="291"/>
    </location>
</feature>
<comment type="subunit">
    <text evidence="2">Homodimer.</text>
</comment>